<gene>
    <name evidence="1" type="ORF">MLD38_040318</name>
</gene>
<evidence type="ECO:0000313" key="2">
    <source>
        <dbReference type="Proteomes" id="UP001057402"/>
    </source>
</evidence>
<dbReference type="Proteomes" id="UP001057402">
    <property type="component" value="Chromosome 12"/>
</dbReference>
<protein>
    <submittedName>
        <fullName evidence="1">Uncharacterized protein</fullName>
    </submittedName>
</protein>
<reference evidence="2" key="1">
    <citation type="journal article" date="2023" name="Front. Plant Sci.">
        <title>Chromosomal-level genome assembly of Melastoma candidum provides insights into trichome evolution.</title>
        <authorList>
            <person name="Zhong Y."/>
            <person name="Wu W."/>
            <person name="Sun C."/>
            <person name="Zou P."/>
            <person name="Liu Y."/>
            <person name="Dai S."/>
            <person name="Zhou R."/>
        </authorList>
    </citation>
    <scope>NUCLEOTIDE SEQUENCE [LARGE SCALE GENOMIC DNA]</scope>
</reference>
<proteinExistence type="predicted"/>
<keyword evidence="2" id="KW-1185">Reference proteome</keyword>
<name>A0ACB9L5C1_9MYRT</name>
<sequence>MEQPGGGSRSSGIELPEDGFEWKKYGQKFIKNISKLRAYYKCARAGCSVKKKVEWAESEPNNLRITYEGGQHIHNTTSQEAGPSRSGGSSSDANRYNLIIQAFGDHYPPS</sequence>
<dbReference type="EMBL" id="CM042891">
    <property type="protein sequence ID" value="KAI4304857.1"/>
    <property type="molecule type" value="Genomic_DNA"/>
</dbReference>
<evidence type="ECO:0000313" key="1">
    <source>
        <dbReference type="EMBL" id="KAI4304857.1"/>
    </source>
</evidence>
<organism evidence="1 2">
    <name type="scientific">Melastoma candidum</name>
    <dbReference type="NCBI Taxonomy" id="119954"/>
    <lineage>
        <taxon>Eukaryota</taxon>
        <taxon>Viridiplantae</taxon>
        <taxon>Streptophyta</taxon>
        <taxon>Embryophyta</taxon>
        <taxon>Tracheophyta</taxon>
        <taxon>Spermatophyta</taxon>
        <taxon>Magnoliopsida</taxon>
        <taxon>eudicotyledons</taxon>
        <taxon>Gunneridae</taxon>
        <taxon>Pentapetalae</taxon>
        <taxon>rosids</taxon>
        <taxon>malvids</taxon>
        <taxon>Myrtales</taxon>
        <taxon>Melastomataceae</taxon>
        <taxon>Melastomatoideae</taxon>
        <taxon>Melastomateae</taxon>
        <taxon>Melastoma</taxon>
    </lineage>
</organism>
<comment type="caution">
    <text evidence="1">The sequence shown here is derived from an EMBL/GenBank/DDBJ whole genome shotgun (WGS) entry which is preliminary data.</text>
</comment>
<accession>A0ACB9L5C1</accession>